<evidence type="ECO:0000256" key="6">
    <source>
        <dbReference type="SAM" id="SignalP"/>
    </source>
</evidence>
<evidence type="ECO:0000256" key="4">
    <source>
        <dbReference type="RuleBase" id="RU003690"/>
    </source>
</evidence>
<evidence type="ECO:0008006" key="9">
    <source>
        <dbReference type="Google" id="ProtNLM"/>
    </source>
</evidence>
<accession>A0A8J6C9Y1</accession>
<protein>
    <recommendedName>
        <fullName evidence="9">Beta-glucosidase</fullName>
    </recommendedName>
</protein>
<feature type="chain" id="PRO_5035172957" description="Beta-glucosidase" evidence="6">
    <location>
        <begin position="17"/>
        <end position="658"/>
    </location>
</feature>
<dbReference type="PANTHER" id="PTHR10353">
    <property type="entry name" value="GLYCOSYL HYDROLASE"/>
    <property type="match status" value="1"/>
</dbReference>
<keyword evidence="5" id="KW-0472">Membrane</keyword>
<dbReference type="InterPro" id="IPR001360">
    <property type="entry name" value="Glyco_hydro_1"/>
</dbReference>
<evidence type="ECO:0000313" key="8">
    <source>
        <dbReference type="Proteomes" id="UP000751190"/>
    </source>
</evidence>
<keyword evidence="8" id="KW-1185">Reference proteome</keyword>
<evidence type="ECO:0000313" key="7">
    <source>
        <dbReference type="EMBL" id="KAG8459893.1"/>
    </source>
</evidence>
<dbReference type="GO" id="GO:0008422">
    <property type="term" value="F:beta-glucosidase activity"/>
    <property type="evidence" value="ECO:0007669"/>
    <property type="project" value="TreeGrafter"/>
</dbReference>
<dbReference type="GO" id="GO:0005975">
    <property type="term" value="P:carbohydrate metabolic process"/>
    <property type="evidence" value="ECO:0007669"/>
    <property type="project" value="InterPro"/>
</dbReference>
<evidence type="ECO:0000256" key="5">
    <source>
        <dbReference type="SAM" id="Phobius"/>
    </source>
</evidence>
<keyword evidence="2" id="KW-0378">Hydrolase</keyword>
<dbReference type="EMBL" id="JAGTXO010000036">
    <property type="protein sequence ID" value="KAG8459893.1"/>
    <property type="molecule type" value="Genomic_DNA"/>
</dbReference>
<gene>
    <name evidence="7" type="ORF">KFE25_010942</name>
</gene>
<dbReference type="Proteomes" id="UP000751190">
    <property type="component" value="Unassembled WGS sequence"/>
</dbReference>
<feature type="signal peptide" evidence="6">
    <location>
        <begin position="1"/>
        <end position="16"/>
    </location>
</feature>
<dbReference type="AlphaFoldDB" id="A0A8J6C9Y1"/>
<dbReference type="OrthoDB" id="65569at2759"/>
<evidence type="ECO:0000256" key="1">
    <source>
        <dbReference type="ARBA" id="ARBA00010838"/>
    </source>
</evidence>
<keyword evidence="6" id="KW-0732">Signal</keyword>
<dbReference type="InterPro" id="IPR017853">
    <property type="entry name" value="GH"/>
</dbReference>
<keyword evidence="3" id="KW-0326">Glycosidase</keyword>
<comment type="similarity">
    <text evidence="1 4">Belongs to the glycosyl hydrolase 1 family.</text>
</comment>
<name>A0A8J6C9Y1_DIALT</name>
<dbReference type="Pfam" id="PF00232">
    <property type="entry name" value="Glyco_hydro_1"/>
    <property type="match status" value="1"/>
</dbReference>
<evidence type="ECO:0000256" key="2">
    <source>
        <dbReference type="ARBA" id="ARBA00022801"/>
    </source>
</evidence>
<dbReference type="PRINTS" id="PR00131">
    <property type="entry name" value="GLHYDRLASE1"/>
</dbReference>
<dbReference type="OMA" id="NWETLRC"/>
<reference evidence="7" key="1">
    <citation type="submission" date="2021-05" db="EMBL/GenBank/DDBJ databases">
        <title>The genome of the haptophyte Pavlova lutheri (Diacronema luteri, Pavlovales) - a model for lipid biosynthesis in eukaryotic algae.</title>
        <authorList>
            <person name="Hulatt C.J."/>
            <person name="Posewitz M.C."/>
        </authorList>
    </citation>
    <scope>NUCLEOTIDE SEQUENCE</scope>
    <source>
        <strain evidence="7">NIVA-4/92</strain>
    </source>
</reference>
<feature type="transmembrane region" description="Helical" evidence="5">
    <location>
        <begin position="584"/>
        <end position="603"/>
    </location>
</feature>
<dbReference type="SUPFAM" id="SSF51445">
    <property type="entry name" value="(Trans)glycosidases"/>
    <property type="match status" value="1"/>
</dbReference>
<keyword evidence="5" id="KW-0812">Transmembrane</keyword>
<dbReference type="PANTHER" id="PTHR10353:SF36">
    <property type="entry name" value="LP05116P"/>
    <property type="match status" value="1"/>
</dbReference>
<comment type="caution">
    <text evidence="7">The sequence shown here is derived from an EMBL/GenBank/DDBJ whole genome shotgun (WGS) entry which is preliminary data.</text>
</comment>
<organism evidence="7 8">
    <name type="scientific">Diacronema lutheri</name>
    <name type="common">Unicellular marine alga</name>
    <name type="synonym">Monochrysis lutheri</name>
    <dbReference type="NCBI Taxonomy" id="2081491"/>
    <lineage>
        <taxon>Eukaryota</taxon>
        <taxon>Haptista</taxon>
        <taxon>Haptophyta</taxon>
        <taxon>Pavlovophyceae</taxon>
        <taxon>Pavlovales</taxon>
        <taxon>Pavlovaceae</taxon>
        <taxon>Diacronema</taxon>
    </lineage>
</organism>
<keyword evidence="5" id="KW-1133">Transmembrane helix</keyword>
<sequence length="658" mass="71244">MLSVGLFAALSAGGDALRSAWRAGLAESWQVHGCDFASGLVFVDGRCQRAADVVSPPELLDASAAGFAFGVATSAYQVEGGVREGGRGPSIWDTFSHTPGRIPSGDTGDVACDHFHRFEEDFALLAALGVSTYRMSIAWPRVMPDGRAINREGLRFYHALFDRLLELGIEPLVTLYHWDLPQALEDEGGWRNKSMIVPAFSRYAAAMFTEFGPKVKVWTTFNEPATFVFIASDLGIHAPGRCSHREICAEGDSLREPLLIAHSVLVAHAHAVAALREQSGAGGTCERCRVGMVNCIKLAAPMNASRDADWQAAQWRMESELGIWTDPLYFGDYPRSVVLASGDLLPPFSAEERSLLKGSADYFGLNLYTAQFAAARFSRPNAADMGVMATSSAELNGEEGDLIAQWRETTGAAAGPREPVGEPGPTGWLFAAPGALRTTLNWVAQRYGQRTEVIVTEAGWAGMRESSELPLRIALDDQDRIAFLFEYVRAAVQARVVDGVNVSGFVIWSLLDNFEWNNGFGQRFGLVRVQYDDGLRRLPKASFSWLQRLISNATAQHTGARALLRRTAQRADQSTSAQARTLRASTAMLGALALGTTVAAAALSVRRAARRRAVAMGVADGVGVAEWSDGDEQLARGLLPMCDGTDDPLERMRHSGAD</sequence>
<dbReference type="Gene3D" id="3.20.20.80">
    <property type="entry name" value="Glycosidases"/>
    <property type="match status" value="1"/>
</dbReference>
<proteinExistence type="inferred from homology"/>
<dbReference type="InterPro" id="IPR033132">
    <property type="entry name" value="GH_1_N_CS"/>
</dbReference>
<evidence type="ECO:0000256" key="3">
    <source>
        <dbReference type="ARBA" id="ARBA00023295"/>
    </source>
</evidence>
<dbReference type="PROSITE" id="PS00653">
    <property type="entry name" value="GLYCOSYL_HYDROL_F1_2"/>
    <property type="match status" value="1"/>
</dbReference>